<feature type="coiled-coil region" evidence="1">
    <location>
        <begin position="131"/>
        <end position="266"/>
    </location>
</feature>
<evidence type="ECO:0000313" key="4">
    <source>
        <dbReference type="EMBL" id="SEM84853.1"/>
    </source>
</evidence>
<keyword evidence="3" id="KW-0812">Transmembrane</keyword>
<evidence type="ECO:0000256" key="1">
    <source>
        <dbReference type="SAM" id="Coils"/>
    </source>
</evidence>
<reference evidence="4 5" key="1">
    <citation type="submission" date="2016-10" db="EMBL/GenBank/DDBJ databases">
        <authorList>
            <person name="Varghese N."/>
            <person name="Submissions S."/>
        </authorList>
    </citation>
    <scope>NUCLEOTIDE SEQUENCE [LARGE SCALE GENOMIC DNA]</scope>
    <source>
        <strain evidence="4 5">WC1T17</strain>
    </source>
</reference>
<organism evidence="4 5">
    <name type="scientific">Ligilactobacillus ruminis</name>
    <dbReference type="NCBI Taxonomy" id="1623"/>
    <lineage>
        <taxon>Bacteria</taxon>
        <taxon>Bacillati</taxon>
        <taxon>Bacillota</taxon>
        <taxon>Bacilli</taxon>
        <taxon>Lactobacillales</taxon>
        <taxon>Lactobacillaceae</taxon>
        <taxon>Ligilactobacillus</taxon>
    </lineage>
</organism>
<comment type="caution">
    <text evidence="4">The sequence shown here is derived from an EMBL/GenBank/DDBJ whole genome shotgun (WGS) entry which is preliminary data.</text>
</comment>
<feature type="region of interest" description="Disordered" evidence="2">
    <location>
        <begin position="317"/>
        <end position="347"/>
    </location>
</feature>
<dbReference type="Proteomes" id="UP000182089">
    <property type="component" value="Unassembled WGS sequence"/>
</dbReference>
<dbReference type="EMBL" id="FOCC01000010">
    <property type="protein sequence ID" value="SEM84853.1"/>
    <property type="molecule type" value="Genomic_DNA"/>
</dbReference>
<protein>
    <recommendedName>
        <fullName evidence="6">Cell surface protein</fullName>
    </recommendedName>
</protein>
<keyword evidence="1" id="KW-0175">Coiled coil</keyword>
<proteinExistence type="predicted"/>
<feature type="compositionally biased region" description="Low complexity" evidence="2">
    <location>
        <begin position="317"/>
        <end position="335"/>
    </location>
</feature>
<evidence type="ECO:0000313" key="5">
    <source>
        <dbReference type="Proteomes" id="UP000182089"/>
    </source>
</evidence>
<accession>A0ABY1ACT5</accession>
<sequence length="394" mass="43499">MLKYKKRFSEVILLQKKWLVMLLVGLSAVFSSGSVLADNFNTNIQSQASLTGLKNSLTTSYQSKQAQYDQEIAALTKTNLQKETALKEANAKKEDALAKANEQALEQKIAQDKAEILAKETQLNEIYATQKRNYEIIESKLQDELADLQTQLAKLAADTDEYVAKQAEIKAKQAEIAQTVENDANILQELSQSQNAELEKLQTDLANVEQELKTTQLAQLNALKQQDAKALQDLIKQDLQTLNNLKQKKAQALEELKNRYLTLYRQASVNLANYLKLHPVLTPNQVVYPQQIAGKRMQVGQQTVVFKMQQTAKQKSQAGNAASQAASSGSLAQNAVTPKKTVQVDDKNKQKNAAANLPFGESFLMLITGILAVLGGASIWRMDSSGSNNDDLSA</sequence>
<evidence type="ECO:0008006" key="6">
    <source>
        <dbReference type="Google" id="ProtNLM"/>
    </source>
</evidence>
<keyword evidence="3" id="KW-0472">Membrane</keyword>
<evidence type="ECO:0000256" key="3">
    <source>
        <dbReference type="SAM" id="Phobius"/>
    </source>
</evidence>
<feature type="coiled-coil region" evidence="1">
    <location>
        <begin position="72"/>
        <end position="106"/>
    </location>
</feature>
<name>A0ABY1ACT5_9LACO</name>
<feature type="transmembrane region" description="Helical" evidence="3">
    <location>
        <begin position="362"/>
        <end position="380"/>
    </location>
</feature>
<keyword evidence="3" id="KW-1133">Transmembrane helix</keyword>
<evidence type="ECO:0000256" key="2">
    <source>
        <dbReference type="SAM" id="MobiDB-lite"/>
    </source>
</evidence>
<gene>
    <name evidence="4" type="ORF">SAMN05216431_11062</name>
</gene>